<dbReference type="FunFam" id="1.10.840.10:FF:000005">
    <property type="entry name" value="Ral guanine nucleotide dissociation stimulator isoform 1"/>
    <property type="match status" value="1"/>
</dbReference>
<feature type="domain" description="Ras-associating" evidence="5">
    <location>
        <begin position="625"/>
        <end position="712"/>
    </location>
</feature>
<dbReference type="Pfam" id="PF00788">
    <property type="entry name" value="RA"/>
    <property type="match status" value="1"/>
</dbReference>
<dbReference type="InterPro" id="IPR000159">
    <property type="entry name" value="RA_dom"/>
</dbReference>
<organism evidence="7 8">
    <name type="scientific">Electrophorus electricus</name>
    <name type="common">Electric eel</name>
    <name type="synonym">Gymnotus electricus</name>
    <dbReference type="NCBI Taxonomy" id="8005"/>
    <lineage>
        <taxon>Eukaryota</taxon>
        <taxon>Metazoa</taxon>
        <taxon>Chordata</taxon>
        <taxon>Craniata</taxon>
        <taxon>Vertebrata</taxon>
        <taxon>Euteleostomi</taxon>
        <taxon>Actinopterygii</taxon>
        <taxon>Neopterygii</taxon>
        <taxon>Teleostei</taxon>
        <taxon>Ostariophysi</taxon>
        <taxon>Gymnotiformes</taxon>
        <taxon>Gymnotoidei</taxon>
        <taxon>Gymnotidae</taxon>
        <taxon>Electrophorus</taxon>
    </lineage>
</organism>
<reference evidence="8" key="1">
    <citation type="journal article" date="2014" name="Science">
        <title>Nonhuman genetics. Genomic basis for the convergent evolution of electric organs.</title>
        <authorList>
            <person name="Gallant J.R."/>
            <person name="Traeger L.L."/>
            <person name="Volkening J.D."/>
            <person name="Moffett H."/>
            <person name="Chen P.H."/>
            <person name="Novina C.D."/>
            <person name="Phillips G.N.Jr."/>
            <person name="Anand R."/>
            <person name="Wells G.B."/>
            <person name="Pinch M."/>
            <person name="Guth R."/>
            <person name="Unguez G.A."/>
            <person name="Albert J.S."/>
            <person name="Zakon H.H."/>
            <person name="Samanta M.P."/>
            <person name="Sussman M.R."/>
        </authorList>
    </citation>
    <scope>NUCLEOTIDE SEQUENCE [LARGE SCALE GENOMIC DNA]</scope>
</reference>
<evidence type="ECO:0000256" key="3">
    <source>
        <dbReference type="SAM" id="MobiDB-lite"/>
    </source>
</evidence>
<reference evidence="8" key="2">
    <citation type="journal article" date="2017" name="Sci. Adv.">
        <title>A tail of two voltages: Proteomic comparison of the three electric organs of the electric eel.</title>
        <authorList>
            <person name="Traeger L.L."/>
            <person name="Sabat G."/>
            <person name="Barrett-Wilt G.A."/>
            <person name="Wells G.B."/>
            <person name="Sussman M.R."/>
        </authorList>
    </citation>
    <scope>NUCLEOTIDE SEQUENCE [LARGE SCALE GENOMIC DNA]</scope>
</reference>
<evidence type="ECO:0000259" key="5">
    <source>
        <dbReference type="PROSITE" id="PS50200"/>
    </source>
</evidence>
<dbReference type="Pfam" id="PF00617">
    <property type="entry name" value="RasGEF"/>
    <property type="match status" value="1"/>
</dbReference>
<reference evidence="7" key="4">
    <citation type="submission" date="2025-08" db="UniProtKB">
        <authorList>
            <consortium name="Ensembl"/>
        </authorList>
    </citation>
    <scope>IDENTIFICATION</scope>
</reference>
<feature type="domain" description="N-terminal Ras-GEF" evidence="6">
    <location>
        <begin position="63"/>
        <end position="181"/>
    </location>
</feature>
<dbReference type="GeneTree" id="ENSGT00940000156012"/>
<keyword evidence="1 2" id="KW-0344">Guanine-nucleotide releasing factor</keyword>
<dbReference type="GO" id="GO:0005085">
    <property type="term" value="F:guanyl-nucleotide exchange factor activity"/>
    <property type="evidence" value="ECO:0007669"/>
    <property type="project" value="UniProtKB-KW"/>
</dbReference>
<dbReference type="PANTHER" id="PTHR23113:SF199">
    <property type="entry name" value="RAL GUANINE NUCLEOTIDE DISSOCIATION STIMULATOR-LIKE 1"/>
    <property type="match status" value="1"/>
</dbReference>
<evidence type="ECO:0000256" key="1">
    <source>
        <dbReference type="ARBA" id="ARBA00022658"/>
    </source>
</evidence>
<dbReference type="Proteomes" id="UP000314983">
    <property type="component" value="Chromosome 23"/>
</dbReference>
<feature type="domain" description="Ras-GEF" evidence="4">
    <location>
        <begin position="215"/>
        <end position="484"/>
    </location>
</feature>
<dbReference type="Gene3D" id="3.10.20.90">
    <property type="entry name" value="Phosphatidylinositol 3-kinase Catalytic Subunit, Chain A, domain 1"/>
    <property type="match status" value="1"/>
</dbReference>
<dbReference type="GO" id="GO:0005886">
    <property type="term" value="C:plasma membrane"/>
    <property type="evidence" value="ECO:0007669"/>
    <property type="project" value="TreeGrafter"/>
</dbReference>
<dbReference type="SMART" id="SM00314">
    <property type="entry name" value="RA"/>
    <property type="match status" value="1"/>
</dbReference>
<keyword evidence="8" id="KW-1185">Reference proteome</keyword>
<feature type="compositionally biased region" description="Low complexity" evidence="3">
    <location>
        <begin position="567"/>
        <end position="588"/>
    </location>
</feature>
<dbReference type="Gene3D" id="1.10.840.10">
    <property type="entry name" value="Ras guanine-nucleotide exchange factors catalytic domain"/>
    <property type="match status" value="1"/>
</dbReference>
<dbReference type="PROSITE" id="PS50212">
    <property type="entry name" value="RASGEF_NTER"/>
    <property type="match status" value="1"/>
</dbReference>
<dbReference type="Pfam" id="PF00618">
    <property type="entry name" value="RasGEF_N"/>
    <property type="match status" value="1"/>
</dbReference>
<dbReference type="InterPro" id="IPR008937">
    <property type="entry name" value="Ras-like_GEF"/>
</dbReference>
<reference evidence="7" key="5">
    <citation type="submission" date="2025-09" db="UniProtKB">
        <authorList>
            <consortium name="Ensembl"/>
        </authorList>
    </citation>
    <scope>IDENTIFICATION</scope>
</reference>
<gene>
    <name evidence="7" type="primary">RGL1</name>
</gene>
<sequence length="745" mass="82720">SFSSEILSSSVTLSYFVSSILSPPPSDLSSSMWDLYPLRSLALQVEGDRLPPGHTVSQMETCKIRSIRAGTLERLVETLLTAYGDNDLTYTSVFLSTFRTFSTTQSVLQLLLDRLTVPGAFCPPAPSMLASILRTWLDQCPEDFREPPSYPSLCRVLGFVQRSMPSSELTRRAHALLEQLQAQTGPENDTDGHPFCLGEDEEVEIELQEDFLSFSADLVAEQLTYMDAVLFKKVVPHHCLGSVWSQRDKKENKQAAPSVRATIAQFNAVAACVVSTVLRPRCLRPHLRSRIVQRWIDVAQECRIRKNFSSLKAIVSALQSNPIYRLKRTWASVHKDSMQMFEELSDIFSDHNNYLTSRELLMREGTSKFASLDNGVKEHQKRSQKKLQLQKEAGDMQGTIPYLGTFLTDLTMLDTALPDLVEGGLINFEKRRREFEVIAQIKLLQSACNSYCLSPDSAFLRWFRNQPQHTEEESYALSCGVEGLGDSSPTSPKSRTSMVKRLSLLFLGTDTTASSSPVRETPRSPPTGSSGESMDSVSVSSSDSNPSDSEGLTPTHTLHTQMKKLSESSSCTSLHSMDTSSSSASGPASLTSACVHRRCVSLMPLSPVLPASPVLTPTYNTQTHDACIVRVSLEQGNGNLYKSIMLTSQDKTPAVIGRAMAKHNLDEEQVESYELVQVINEDRELVIPDNANVFYAMNTSVNFDFVLRVRGSSRRPVQLRSRCSSALPRPQQRASLSLRLSKVML</sequence>
<dbReference type="CDD" id="cd06224">
    <property type="entry name" value="REM"/>
    <property type="match status" value="1"/>
</dbReference>
<evidence type="ECO:0000313" key="7">
    <source>
        <dbReference type="Ensembl" id="ENSEEEP00000037002.2"/>
    </source>
</evidence>
<dbReference type="InterPro" id="IPR001895">
    <property type="entry name" value="RASGEF_cat_dom"/>
</dbReference>
<dbReference type="SMART" id="SM00147">
    <property type="entry name" value="RasGEF"/>
    <property type="match status" value="1"/>
</dbReference>
<dbReference type="PROSITE" id="PS50009">
    <property type="entry name" value="RASGEF_CAT"/>
    <property type="match status" value="1"/>
</dbReference>
<dbReference type="PROSITE" id="PS50200">
    <property type="entry name" value="RA"/>
    <property type="match status" value="1"/>
</dbReference>
<dbReference type="InterPro" id="IPR036964">
    <property type="entry name" value="RASGEF_cat_dom_sf"/>
</dbReference>
<dbReference type="AlphaFoldDB" id="A0A4W4GHK0"/>
<evidence type="ECO:0000256" key="2">
    <source>
        <dbReference type="PROSITE-ProRule" id="PRU00168"/>
    </source>
</evidence>
<dbReference type="InterPro" id="IPR019804">
    <property type="entry name" value="Ras_G-nucl-exch_fac_CS"/>
</dbReference>
<proteinExistence type="predicted"/>
<dbReference type="PANTHER" id="PTHR23113">
    <property type="entry name" value="GUANINE NUCLEOTIDE EXCHANGE FACTOR"/>
    <property type="match status" value="1"/>
</dbReference>
<protein>
    <recommendedName>
        <fullName evidence="9">Ral guanine nucleotide dissociation stimulator-like 1</fullName>
    </recommendedName>
</protein>
<evidence type="ECO:0008006" key="9">
    <source>
        <dbReference type="Google" id="ProtNLM"/>
    </source>
</evidence>
<feature type="compositionally biased region" description="Low complexity" evidence="3">
    <location>
        <begin position="528"/>
        <end position="551"/>
    </location>
</feature>
<dbReference type="CDD" id="cd17210">
    <property type="entry name" value="RA_RGL"/>
    <property type="match status" value="1"/>
</dbReference>
<dbReference type="InterPro" id="IPR000651">
    <property type="entry name" value="Ras-like_Gua-exchang_fac_N"/>
</dbReference>
<dbReference type="SUPFAM" id="SSF48366">
    <property type="entry name" value="Ras GEF"/>
    <property type="match status" value="1"/>
</dbReference>
<dbReference type="InterPro" id="IPR023578">
    <property type="entry name" value="Ras_GEF_dom_sf"/>
</dbReference>
<evidence type="ECO:0000259" key="4">
    <source>
        <dbReference type="PROSITE" id="PS50009"/>
    </source>
</evidence>
<accession>A0A4W4GHK0</accession>
<dbReference type="SMART" id="SM00229">
    <property type="entry name" value="RasGEFN"/>
    <property type="match status" value="1"/>
</dbReference>
<reference evidence="7" key="3">
    <citation type="submission" date="2020-05" db="EMBL/GenBank/DDBJ databases">
        <title>Electrophorus electricus (electric eel) genome, fEleEle1, primary haplotype.</title>
        <authorList>
            <person name="Myers G."/>
            <person name="Meyer A."/>
            <person name="Fedrigo O."/>
            <person name="Formenti G."/>
            <person name="Rhie A."/>
            <person name="Tracey A."/>
            <person name="Sims Y."/>
            <person name="Jarvis E.D."/>
        </authorList>
    </citation>
    <scope>NUCLEOTIDE SEQUENCE [LARGE SCALE GENOMIC DNA]</scope>
</reference>
<evidence type="ECO:0000259" key="6">
    <source>
        <dbReference type="PROSITE" id="PS50212"/>
    </source>
</evidence>
<dbReference type="InterPro" id="IPR029071">
    <property type="entry name" value="Ubiquitin-like_domsf"/>
</dbReference>
<dbReference type="PROSITE" id="PS00720">
    <property type="entry name" value="RASGEF"/>
    <property type="match status" value="1"/>
</dbReference>
<name>A0A4W4GHK0_ELEEL</name>
<dbReference type="InterPro" id="IPR030748">
    <property type="entry name" value="RGL1_RA"/>
</dbReference>
<feature type="region of interest" description="Disordered" evidence="3">
    <location>
        <begin position="512"/>
        <end position="588"/>
    </location>
</feature>
<dbReference type="CDD" id="cd00155">
    <property type="entry name" value="RasGEF"/>
    <property type="match status" value="1"/>
</dbReference>
<dbReference type="FunFam" id="3.10.20.90:FF:000042">
    <property type="entry name" value="Ral guanine nucleotide dissociation stimulator isoform 1"/>
    <property type="match status" value="1"/>
</dbReference>
<dbReference type="SUPFAM" id="SSF54236">
    <property type="entry name" value="Ubiquitin-like"/>
    <property type="match status" value="1"/>
</dbReference>
<dbReference type="Gene3D" id="1.20.870.10">
    <property type="entry name" value="Son of sevenless (SoS) protein Chain: S domain 1"/>
    <property type="match status" value="1"/>
</dbReference>
<dbReference type="GO" id="GO:0007265">
    <property type="term" value="P:Ras protein signal transduction"/>
    <property type="evidence" value="ECO:0007669"/>
    <property type="project" value="TreeGrafter"/>
</dbReference>
<dbReference type="Ensembl" id="ENSEEET00000037437.2">
    <property type="protein sequence ID" value="ENSEEEP00000037002.2"/>
    <property type="gene ID" value="ENSEEEG00000017218.2"/>
</dbReference>
<evidence type="ECO:0000313" key="8">
    <source>
        <dbReference type="Proteomes" id="UP000314983"/>
    </source>
</evidence>